<name>A0A401ZGU4_9CHLR</name>
<protein>
    <submittedName>
        <fullName evidence="2">Interphotoreceptor retinoid-binding protein</fullName>
    </submittedName>
</protein>
<proteinExistence type="predicted"/>
<dbReference type="OrthoDB" id="6397760at2"/>
<dbReference type="RefSeq" id="WP_160145927.1">
    <property type="nucleotide sequence ID" value="NZ_BIFQ01000001.1"/>
</dbReference>
<reference evidence="3" key="1">
    <citation type="submission" date="2018-12" db="EMBL/GenBank/DDBJ databases">
        <title>Tengunoibacter tsumagoiensis gen. nov., sp. nov., Dictyobacter kobayashii sp. nov., D. alpinus sp. nov., and D. joshuensis sp. nov. and description of Dictyobacteraceae fam. nov. within the order Ktedonobacterales isolated from Tengu-no-mugimeshi.</title>
        <authorList>
            <person name="Wang C.M."/>
            <person name="Zheng Y."/>
            <person name="Sakai Y."/>
            <person name="Toyoda A."/>
            <person name="Minakuchi Y."/>
            <person name="Abe K."/>
            <person name="Yokota A."/>
            <person name="Yabe S."/>
        </authorList>
    </citation>
    <scope>NUCLEOTIDE SEQUENCE [LARGE SCALE GENOMIC DNA]</scope>
    <source>
        <strain evidence="3">S-27</strain>
    </source>
</reference>
<evidence type="ECO:0000313" key="3">
    <source>
        <dbReference type="Proteomes" id="UP000287224"/>
    </source>
</evidence>
<gene>
    <name evidence="2" type="ORF">KDAU_34340</name>
</gene>
<dbReference type="PANTHER" id="PTHR11261:SF3">
    <property type="entry name" value="RETINOL-BINDING PROTEIN 3"/>
    <property type="match status" value="1"/>
</dbReference>
<dbReference type="SMART" id="SM00245">
    <property type="entry name" value="TSPc"/>
    <property type="match status" value="1"/>
</dbReference>
<comment type="caution">
    <text evidence="2">The sequence shown here is derived from an EMBL/GenBank/DDBJ whole genome shotgun (WGS) entry which is preliminary data.</text>
</comment>
<dbReference type="EMBL" id="BIFQ01000001">
    <property type="protein sequence ID" value="GCE06105.1"/>
    <property type="molecule type" value="Genomic_DNA"/>
</dbReference>
<sequence>MQSTETTQQPFSPHEIIEGLRQQLAENYVFPDKAHDVATALHQHLAAGAYHDIKDGDLLAQTITEHMREASHDKHLHLYYQASGVVARQDDNEMYTPEEIEAIRQKSKRHYGLKKIEILDGDIGYFQFNEFVHPHFAGGSMSAAMTMLAHTRALIIDLRANGGGEACMVQYLGSYFFDAFMSEHIQMNGLYDRRKNLLYQYWVFPYVPGQRYLDKPVYILTSQRTFSAAEAFAYDLQQLKRALVVGETTGGGAHAGLRYPITSHFEAFIPNVRAVNPVSGTNWEGVGVQPDLPVEQEKALELAYQKALEATRS</sequence>
<dbReference type="InterPro" id="IPR029045">
    <property type="entry name" value="ClpP/crotonase-like_dom_sf"/>
</dbReference>
<organism evidence="2 3">
    <name type="scientific">Dictyobacter aurantiacus</name>
    <dbReference type="NCBI Taxonomy" id="1936993"/>
    <lineage>
        <taxon>Bacteria</taxon>
        <taxon>Bacillati</taxon>
        <taxon>Chloroflexota</taxon>
        <taxon>Ktedonobacteria</taxon>
        <taxon>Ktedonobacterales</taxon>
        <taxon>Dictyobacteraceae</taxon>
        <taxon>Dictyobacter</taxon>
    </lineage>
</organism>
<dbReference type="GO" id="GO:0006508">
    <property type="term" value="P:proteolysis"/>
    <property type="evidence" value="ECO:0007669"/>
    <property type="project" value="InterPro"/>
</dbReference>
<keyword evidence="2" id="KW-0675">Receptor</keyword>
<dbReference type="GO" id="GO:0008236">
    <property type="term" value="F:serine-type peptidase activity"/>
    <property type="evidence" value="ECO:0007669"/>
    <property type="project" value="InterPro"/>
</dbReference>
<dbReference type="Proteomes" id="UP000287224">
    <property type="component" value="Unassembled WGS sequence"/>
</dbReference>
<dbReference type="CDD" id="cd07563">
    <property type="entry name" value="Peptidase_S41_IRBP"/>
    <property type="match status" value="1"/>
</dbReference>
<feature type="domain" description="Tail specific protease" evidence="1">
    <location>
        <begin position="96"/>
        <end position="295"/>
    </location>
</feature>
<dbReference type="Pfam" id="PF11918">
    <property type="entry name" value="Peptidase_S41_N"/>
    <property type="match status" value="1"/>
</dbReference>
<accession>A0A401ZGU4</accession>
<dbReference type="SUPFAM" id="SSF52096">
    <property type="entry name" value="ClpP/crotonase"/>
    <property type="match status" value="1"/>
</dbReference>
<evidence type="ECO:0000259" key="1">
    <source>
        <dbReference type="SMART" id="SM00245"/>
    </source>
</evidence>
<dbReference type="PANTHER" id="PTHR11261">
    <property type="entry name" value="INTERPHOTORECEPTOR RETINOID-BINDING PROTEIN"/>
    <property type="match status" value="1"/>
</dbReference>
<keyword evidence="3" id="KW-1185">Reference proteome</keyword>
<evidence type="ECO:0000313" key="2">
    <source>
        <dbReference type="EMBL" id="GCE06105.1"/>
    </source>
</evidence>
<dbReference type="Pfam" id="PF03572">
    <property type="entry name" value="Peptidase_S41"/>
    <property type="match status" value="1"/>
</dbReference>
<dbReference type="InterPro" id="IPR005151">
    <property type="entry name" value="Tail-specific_protease"/>
</dbReference>
<dbReference type="AlphaFoldDB" id="A0A401ZGU4"/>
<dbReference type="Gene3D" id="3.30.750.44">
    <property type="match status" value="1"/>
</dbReference>
<dbReference type="Gene3D" id="3.90.226.10">
    <property type="entry name" value="2-enoyl-CoA Hydratase, Chain A, domain 1"/>
    <property type="match status" value="1"/>
</dbReference>